<gene>
    <name evidence="2" type="ORF">METZ01_LOCUS438928</name>
</gene>
<organism evidence="2">
    <name type="scientific">marine metagenome</name>
    <dbReference type="NCBI Taxonomy" id="408172"/>
    <lineage>
        <taxon>unclassified sequences</taxon>
        <taxon>metagenomes</taxon>
        <taxon>ecological metagenomes</taxon>
    </lineage>
</organism>
<proteinExistence type="predicted"/>
<dbReference type="Gene3D" id="3.20.20.70">
    <property type="entry name" value="Aldolase class I"/>
    <property type="match status" value="1"/>
</dbReference>
<dbReference type="CDD" id="cd21109">
    <property type="entry name" value="SPASM"/>
    <property type="match status" value="1"/>
</dbReference>
<dbReference type="SUPFAM" id="SSF102114">
    <property type="entry name" value="Radical SAM enzymes"/>
    <property type="match status" value="1"/>
</dbReference>
<evidence type="ECO:0000313" key="2">
    <source>
        <dbReference type="EMBL" id="SVD86074.1"/>
    </source>
</evidence>
<dbReference type="InterPro" id="IPR013785">
    <property type="entry name" value="Aldolase_TIM"/>
</dbReference>
<dbReference type="EMBL" id="UINC01178096">
    <property type="protein sequence ID" value="SVD86074.1"/>
    <property type="molecule type" value="Genomic_DNA"/>
</dbReference>
<dbReference type="InterPro" id="IPR058240">
    <property type="entry name" value="rSAM_sf"/>
</dbReference>
<dbReference type="InterPro" id="IPR023885">
    <property type="entry name" value="4Fe4S-binding_SPASM_dom"/>
</dbReference>
<evidence type="ECO:0000259" key="1">
    <source>
        <dbReference type="Pfam" id="PF13186"/>
    </source>
</evidence>
<reference evidence="2" key="1">
    <citation type="submission" date="2018-05" db="EMBL/GenBank/DDBJ databases">
        <authorList>
            <person name="Lanie J.A."/>
            <person name="Ng W.-L."/>
            <person name="Kazmierczak K.M."/>
            <person name="Andrzejewski T.M."/>
            <person name="Davidsen T.M."/>
            <person name="Wayne K.J."/>
            <person name="Tettelin H."/>
            <person name="Glass J.I."/>
            <person name="Rusch D."/>
            <person name="Podicherti R."/>
            <person name="Tsui H.-C.T."/>
            <person name="Winkler M.E."/>
        </authorList>
    </citation>
    <scope>NUCLEOTIDE SEQUENCE</scope>
</reference>
<dbReference type="AlphaFoldDB" id="A0A382YS79"/>
<feature type="domain" description="4Fe4S-binding SPASM" evidence="1">
    <location>
        <begin position="7"/>
        <end position="71"/>
    </location>
</feature>
<protein>
    <recommendedName>
        <fullName evidence="1">4Fe4S-binding SPASM domain-containing protein</fullName>
    </recommendedName>
</protein>
<feature type="non-terminal residue" evidence="2">
    <location>
        <position position="1"/>
    </location>
</feature>
<sequence>EPVASGCKYPWTMVVVRPDQKVIPCCLWSDATIMGDLSTQTFEEIWNGTPYKRLRTELQTDRPRRCCQECPEHKRI</sequence>
<name>A0A382YS79_9ZZZZ</name>
<dbReference type="Pfam" id="PF13186">
    <property type="entry name" value="SPASM"/>
    <property type="match status" value="1"/>
</dbReference>
<accession>A0A382YS79</accession>